<geneLocation type="plasmid" evidence="2 3">
    <name>pRUNSL03</name>
</geneLocation>
<dbReference type="PANTHER" id="PTHR13696">
    <property type="entry name" value="P-LOOP CONTAINING NUCLEOSIDE TRIPHOSPHATE HYDROLASE"/>
    <property type="match status" value="1"/>
</dbReference>
<accession>A0A7U3ZRN3</accession>
<reference evidence="2 3" key="2">
    <citation type="journal article" date="2012" name="Stand. Genomic Sci.">
        <title>Complete genome sequence of the aquatic bacterium Runella slithyformis type strain (LSU 4(T)).</title>
        <authorList>
            <person name="Copeland A."/>
            <person name="Zhang X."/>
            <person name="Misra M."/>
            <person name="Lapidus A."/>
            <person name="Nolan M."/>
            <person name="Lucas S."/>
            <person name="Deshpande S."/>
            <person name="Cheng J.F."/>
            <person name="Tapia R."/>
            <person name="Goodwin L.A."/>
            <person name="Pitluck S."/>
            <person name="Liolios K."/>
            <person name="Pagani I."/>
            <person name="Ivanova N."/>
            <person name="Mikhailova N."/>
            <person name="Pati A."/>
            <person name="Chen A."/>
            <person name="Palaniappan K."/>
            <person name="Land M."/>
            <person name="Hauser L."/>
            <person name="Pan C."/>
            <person name="Jeffries C.D."/>
            <person name="Detter J.C."/>
            <person name="Brambilla E.M."/>
            <person name="Rohde M."/>
            <person name="Djao O.D."/>
            <person name="Goker M."/>
            <person name="Sikorski J."/>
            <person name="Tindall B.J."/>
            <person name="Woyke T."/>
            <person name="Bristow J."/>
            <person name="Eisen J.A."/>
            <person name="Markowitz V."/>
            <person name="Hugenholtz P."/>
            <person name="Kyrpides N.C."/>
            <person name="Klenk H.P."/>
            <person name="Mavromatis K."/>
        </authorList>
    </citation>
    <scope>NUCLEOTIDE SEQUENCE [LARGE SCALE GENOMIC DNA]</scope>
    <source>
        <strain evidence="3">ATCC 29530 / DSM 19594 / LMG 11500 / NCIMB 11436 / LSU 4</strain>
    </source>
</reference>
<dbReference type="InterPro" id="IPR027417">
    <property type="entry name" value="P-loop_NTPase"/>
</dbReference>
<dbReference type="InterPro" id="IPR002586">
    <property type="entry name" value="CobQ/CobB/MinD/ParA_Nub-bd_dom"/>
</dbReference>
<reference evidence="3" key="1">
    <citation type="submission" date="2011-06" db="EMBL/GenBank/DDBJ databases">
        <title>The complete genome of plasmid 3 of Runella slithyformis DSM 19594.</title>
        <authorList>
            <consortium name="US DOE Joint Genome Institute (JGI-PGF)"/>
            <person name="Lucas S."/>
            <person name="Han J."/>
            <person name="Lapidus A."/>
            <person name="Bruce D."/>
            <person name="Goodwin L."/>
            <person name="Pitluck S."/>
            <person name="Peters L."/>
            <person name="Kyrpides N."/>
            <person name="Mavromatis K."/>
            <person name="Ivanova N."/>
            <person name="Ovchinnikova G."/>
            <person name="Zhang X."/>
            <person name="Misra M."/>
            <person name="Detter J.C."/>
            <person name="Tapia R."/>
            <person name="Han C."/>
            <person name="Land M."/>
            <person name="Hauser L."/>
            <person name="Markowitz V."/>
            <person name="Cheng J.-F."/>
            <person name="Hugenholtz P."/>
            <person name="Woyke T."/>
            <person name="Wu D."/>
            <person name="Tindall B."/>
            <person name="Faehrich R."/>
            <person name="Brambilla E."/>
            <person name="Klenk H.-P."/>
            <person name="Eisen J.A."/>
        </authorList>
    </citation>
    <scope>NUCLEOTIDE SEQUENCE [LARGE SCALE GENOMIC DNA]</scope>
    <source>
        <strain evidence="3">ATCC 29530 / DSM 19594 / LMG 11500 / NCIMB 11436 / LSU 4</strain>
        <plasmid evidence="3">pRUNSL03</plasmid>
    </source>
</reference>
<dbReference type="InterPro" id="IPR050678">
    <property type="entry name" value="DNA_Partitioning_ATPase"/>
</dbReference>
<keyword evidence="2" id="KW-0614">Plasmid</keyword>
<proteinExistence type="predicted"/>
<dbReference type="AlphaFoldDB" id="A0A7U3ZRN3"/>
<dbReference type="Pfam" id="PF01656">
    <property type="entry name" value="CbiA"/>
    <property type="match status" value="1"/>
</dbReference>
<name>A0A7U3ZRN3_RUNSL</name>
<protein>
    <submittedName>
        <fullName evidence="2">Cobyrinic acid ac-diamide synthase</fullName>
    </submittedName>
</protein>
<evidence type="ECO:0000313" key="3">
    <source>
        <dbReference type="Proteomes" id="UP000000493"/>
    </source>
</evidence>
<dbReference type="Gene3D" id="3.40.50.300">
    <property type="entry name" value="P-loop containing nucleotide triphosphate hydrolases"/>
    <property type="match status" value="1"/>
</dbReference>
<gene>
    <name evidence="2" type="ordered locus">Runsl_5814</name>
</gene>
<evidence type="ECO:0000313" key="2">
    <source>
        <dbReference type="EMBL" id="AEI52111.1"/>
    </source>
</evidence>
<dbReference type="RefSeq" id="WP_013921692.1">
    <property type="nucleotide sequence ID" value="NC_015694.1"/>
</dbReference>
<dbReference type="PANTHER" id="PTHR13696:SF96">
    <property type="entry name" value="COBQ_COBB_MIND_PARA NUCLEOTIDE BINDING DOMAIN-CONTAINING PROTEIN"/>
    <property type="match status" value="1"/>
</dbReference>
<dbReference type="CDD" id="cd02042">
    <property type="entry name" value="ParAB_family"/>
    <property type="match status" value="1"/>
</dbReference>
<dbReference type="KEGG" id="rsi:Runsl_5814"/>
<evidence type="ECO:0000259" key="1">
    <source>
        <dbReference type="Pfam" id="PF01656"/>
    </source>
</evidence>
<dbReference type="Proteomes" id="UP000000493">
    <property type="component" value="Plasmid pRUNSL03"/>
</dbReference>
<organism evidence="2 3">
    <name type="scientific">Runella slithyformis (strain ATCC 29530 / DSM 19594 / LMG 11500 / NCIMB 11436 / LSU 4)</name>
    <dbReference type="NCBI Taxonomy" id="761193"/>
    <lineage>
        <taxon>Bacteria</taxon>
        <taxon>Pseudomonadati</taxon>
        <taxon>Bacteroidota</taxon>
        <taxon>Cytophagia</taxon>
        <taxon>Cytophagales</taxon>
        <taxon>Spirosomataceae</taxon>
        <taxon>Runella</taxon>
    </lineage>
</organism>
<keyword evidence="3" id="KW-1185">Reference proteome</keyword>
<feature type="domain" description="CobQ/CobB/MinD/ParA nucleotide binding" evidence="1">
    <location>
        <begin position="3"/>
        <end position="183"/>
    </location>
</feature>
<dbReference type="EMBL" id="CP002862">
    <property type="protein sequence ID" value="AEI52111.1"/>
    <property type="molecule type" value="Genomic_DNA"/>
</dbReference>
<dbReference type="SUPFAM" id="SSF52540">
    <property type="entry name" value="P-loop containing nucleoside triphosphate hydrolases"/>
    <property type="match status" value="1"/>
</dbReference>
<sequence>MIISVTSLKGGVGKSTIAQNLAVCMAHNGYKVCIADADTNQSSLRWSSLRSDELPIIPAFGTPEKTLSANIKQLALDYEIVIIDGTPTLDKITSKIILLADMLLVPILPSGLDIWATEQFLERYEDAKIEKEKDIPAYMILNQYQSNITFNREVKEALTETSIQLFNSTLRPRTAYREVIIQGKGVFEYKDEKAKYEFLDLYNEVVNVM</sequence>
<dbReference type="PIRSF" id="PIRSF009320">
    <property type="entry name" value="Nuc_binding_HP_1000"/>
    <property type="match status" value="1"/>
</dbReference>